<keyword evidence="4 11" id="KW-0067">ATP-binding</keyword>
<evidence type="ECO:0000256" key="5">
    <source>
        <dbReference type="ARBA" id="ARBA00022989"/>
    </source>
</evidence>
<comment type="function">
    <text evidence="7">Part of an ABC transporter complex. Transmembrane domains (TMD) form a pore in the inner membrane and the ATP-binding domain (NBD) is responsible for energy generation.</text>
</comment>
<evidence type="ECO:0000259" key="9">
    <source>
        <dbReference type="PROSITE" id="PS50893"/>
    </source>
</evidence>
<feature type="transmembrane region" description="Helical" evidence="8">
    <location>
        <begin position="27"/>
        <end position="50"/>
    </location>
</feature>
<keyword evidence="6 8" id="KW-0472">Membrane</keyword>
<dbReference type="CDD" id="cd03249">
    <property type="entry name" value="ABC_MTABC3_MDL1_MDL2"/>
    <property type="match status" value="1"/>
</dbReference>
<evidence type="ECO:0000313" key="11">
    <source>
        <dbReference type="EMBL" id="MBB5516129.1"/>
    </source>
</evidence>
<evidence type="ECO:0000256" key="1">
    <source>
        <dbReference type="ARBA" id="ARBA00004651"/>
    </source>
</evidence>
<feature type="transmembrane region" description="Helical" evidence="8">
    <location>
        <begin position="286"/>
        <end position="304"/>
    </location>
</feature>
<dbReference type="GO" id="GO:0005886">
    <property type="term" value="C:plasma membrane"/>
    <property type="evidence" value="ECO:0007669"/>
    <property type="project" value="UniProtKB-SubCell"/>
</dbReference>
<dbReference type="Pfam" id="PF00005">
    <property type="entry name" value="ABC_tran"/>
    <property type="match status" value="1"/>
</dbReference>
<reference evidence="11 12" key="1">
    <citation type="submission" date="2020-08" db="EMBL/GenBank/DDBJ databases">
        <title>Genomic Encyclopedia of Type Strains, Phase IV (KMG-IV): sequencing the most valuable type-strain genomes for metagenomic binning, comparative biology and taxonomic classification.</title>
        <authorList>
            <person name="Goeker M."/>
        </authorList>
    </citation>
    <scope>NUCLEOTIDE SEQUENCE [LARGE SCALE GENOMIC DNA]</scope>
    <source>
        <strain evidence="11 12">DSM 103377</strain>
    </source>
</reference>
<dbReference type="InterPro" id="IPR003593">
    <property type="entry name" value="AAA+_ATPase"/>
</dbReference>
<feature type="domain" description="ABC transporter" evidence="9">
    <location>
        <begin position="347"/>
        <end position="583"/>
    </location>
</feature>
<evidence type="ECO:0000256" key="6">
    <source>
        <dbReference type="ARBA" id="ARBA00023136"/>
    </source>
</evidence>
<dbReference type="GO" id="GO:0016887">
    <property type="term" value="F:ATP hydrolysis activity"/>
    <property type="evidence" value="ECO:0007669"/>
    <property type="project" value="InterPro"/>
</dbReference>
<feature type="transmembrane region" description="Helical" evidence="8">
    <location>
        <begin position="170"/>
        <end position="189"/>
    </location>
</feature>
<keyword evidence="5 8" id="KW-1133">Transmembrane helix</keyword>
<feature type="transmembrane region" description="Helical" evidence="8">
    <location>
        <begin position="252"/>
        <end position="274"/>
    </location>
</feature>
<keyword evidence="3" id="KW-0547">Nucleotide-binding</keyword>
<gene>
    <name evidence="11" type="ORF">FHS89_002155</name>
</gene>
<protein>
    <submittedName>
        <fullName evidence="11">ATP-binding cassette subfamily B protein</fullName>
    </submittedName>
</protein>
<sequence>MPNHSEERAKAKSLGPIRGLMPFLKPYRFWIVAALLALTTTAALTLILPVAVRRVVDGFLTESVAQMDAYFGAAIGIAALLAIGTAVRYALVTIIGERVVADIRRAVYDRVIGMSPSFYERLMTGEVLSRLTTDTTLILSVVSSSISIALRNVLTFFGGLVMMLLTSLKMTGLVLLIVPLVIVPILVLGRRLRRLSRENQDRIADSSAQANETLQAAQTVQAYTHEGPSRARFGALTEAAFGSARTRIKVRAAMTAIVIFLVFSGVVGVLWIGARDVRADVLTPGTLVQFLIYSILVAGSVASLSEVWGEVMRAAGATERLVELLNAHDDVDDPNQPQKLGPVAGRIAFEDVTFAYPARPGQSALDHVNFVIEPGQTVAIVGPSGAGKTTIFQMLLRFYDPMSGRVTLDGTDIRDAARVDVRNRLALVPQEPVIFAASAMENIRFGRPDASDAEVEAAARAAAAHDFLTKLPDGYDTYVGERGVMLSGGQKQRIAIARAILRDAPVLLLDEATSALDAESERAVQQAVDLLSKDRTTLVIAHRLATVKKADRIIVMEDGAIVATGTHDSLVAEGGLYARLARLQFTATEDAA</sequence>
<evidence type="ECO:0000256" key="3">
    <source>
        <dbReference type="ARBA" id="ARBA00022741"/>
    </source>
</evidence>
<dbReference type="EMBL" id="JACIJS010000006">
    <property type="protein sequence ID" value="MBB5516129.1"/>
    <property type="molecule type" value="Genomic_DNA"/>
</dbReference>
<dbReference type="PROSITE" id="PS00211">
    <property type="entry name" value="ABC_TRANSPORTER_1"/>
    <property type="match status" value="1"/>
</dbReference>
<evidence type="ECO:0000256" key="4">
    <source>
        <dbReference type="ARBA" id="ARBA00022840"/>
    </source>
</evidence>
<evidence type="ECO:0000256" key="2">
    <source>
        <dbReference type="ARBA" id="ARBA00022692"/>
    </source>
</evidence>
<dbReference type="InterPro" id="IPR011918">
    <property type="entry name" value="ABC_MsbA_ATP-bd"/>
</dbReference>
<dbReference type="Gene3D" id="1.20.1560.10">
    <property type="entry name" value="ABC transporter type 1, transmembrane domain"/>
    <property type="match status" value="1"/>
</dbReference>
<dbReference type="InterPro" id="IPR036640">
    <property type="entry name" value="ABC1_TM_sf"/>
</dbReference>
<dbReference type="Proteomes" id="UP000553766">
    <property type="component" value="Unassembled WGS sequence"/>
</dbReference>
<dbReference type="PANTHER" id="PTHR43394:SF1">
    <property type="entry name" value="ATP-BINDING CASSETTE SUB-FAMILY B MEMBER 10, MITOCHONDRIAL"/>
    <property type="match status" value="1"/>
</dbReference>
<dbReference type="SUPFAM" id="SSF52540">
    <property type="entry name" value="P-loop containing nucleoside triphosphate hydrolases"/>
    <property type="match status" value="1"/>
</dbReference>
<evidence type="ECO:0000256" key="8">
    <source>
        <dbReference type="SAM" id="Phobius"/>
    </source>
</evidence>
<feature type="domain" description="ABC transmembrane type-1" evidence="10">
    <location>
        <begin position="32"/>
        <end position="313"/>
    </location>
</feature>
<dbReference type="AlphaFoldDB" id="A0A840WM46"/>
<dbReference type="GO" id="GO:0015421">
    <property type="term" value="F:ABC-type oligopeptide transporter activity"/>
    <property type="evidence" value="ECO:0007669"/>
    <property type="project" value="TreeGrafter"/>
</dbReference>
<dbReference type="GO" id="GO:0005524">
    <property type="term" value="F:ATP binding"/>
    <property type="evidence" value="ECO:0007669"/>
    <property type="project" value="UniProtKB-KW"/>
</dbReference>
<name>A0A840WM46_9RHOB</name>
<dbReference type="Pfam" id="PF00664">
    <property type="entry name" value="ABC_membrane"/>
    <property type="match status" value="1"/>
</dbReference>
<dbReference type="CDD" id="cd18575">
    <property type="entry name" value="ABC_6TM_bac_exporter_ABCB8_10_like"/>
    <property type="match status" value="1"/>
</dbReference>
<dbReference type="PANTHER" id="PTHR43394">
    <property type="entry name" value="ATP-DEPENDENT PERMEASE MDL1, MITOCHONDRIAL"/>
    <property type="match status" value="1"/>
</dbReference>
<dbReference type="InterPro" id="IPR003439">
    <property type="entry name" value="ABC_transporter-like_ATP-bd"/>
</dbReference>
<dbReference type="SMART" id="SM00382">
    <property type="entry name" value="AAA"/>
    <property type="match status" value="1"/>
</dbReference>
<organism evidence="11 12">
    <name type="scientific">Rubricella aquisinus</name>
    <dbReference type="NCBI Taxonomy" id="2028108"/>
    <lineage>
        <taxon>Bacteria</taxon>
        <taxon>Pseudomonadati</taxon>
        <taxon>Pseudomonadota</taxon>
        <taxon>Alphaproteobacteria</taxon>
        <taxon>Rhodobacterales</taxon>
        <taxon>Paracoccaceae</taxon>
        <taxon>Rubricella</taxon>
    </lineage>
</organism>
<dbReference type="Gene3D" id="3.40.50.300">
    <property type="entry name" value="P-loop containing nucleotide triphosphate hydrolases"/>
    <property type="match status" value="1"/>
</dbReference>
<accession>A0A840WM46</accession>
<dbReference type="NCBIfam" id="TIGR02204">
    <property type="entry name" value="MsbA_rel"/>
    <property type="match status" value="1"/>
</dbReference>
<dbReference type="FunFam" id="3.40.50.300:FF:000218">
    <property type="entry name" value="Multidrug ABC transporter ATP-binding protein"/>
    <property type="match status" value="1"/>
</dbReference>
<comment type="caution">
    <text evidence="11">The sequence shown here is derived from an EMBL/GenBank/DDBJ whole genome shotgun (WGS) entry which is preliminary data.</text>
</comment>
<proteinExistence type="predicted"/>
<dbReference type="PROSITE" id="PS50893">
    <property type="entry name" value="ABC_TRANSPORTER_2"/>
    <property type="match status" value="1"/>
</dbReference>
<dbReference type="InterPro" id="IPR011527">
    <property type="entry name" value="ABC1_TM_dom"/>
</dbReference>
<evidence type="ECO:0000259" key="10">
    <source>
        <dbReference type="PROSITE" id="PS50929"/>
    </source>
</evidence>
<comment type="subcellular location">
    <subcellularLocation>
        <location evidence="1">Cell membrane</location>
        <topology evidence="1">Multi-pass membrane protein</topology>
    </subcellularLocation>
</comment>
<feature type="transmembrane region" description="Helical" evidence="8">
    <location>
        <begin position="137"/>
        <end position="164"/>
    </location>
</feature>
<dbReference type="PROSITE" id="PS50929">
    <property type="entry name" value="ABC_TM1F"/>
    <property type="match status" value="1"/>
</dbReference>
<dbReference type="RefSeq" id="WP_184011460.1">
    <property type="nucleotide sequence ID" value="NZ_JACIJS010000006.1"/>
</dbReference>
<feature type="transmembrane region" description="Helical" evidence="8">
    <location>
        <begin position="70"/>
        <end position="95"/>
    </location>
</feature>
<dbReference type="InterPro" id="IPR039421">
    <property type="entry name" value="Type_1_exporter"/>
</dbReference>
<dbReference type="SUPFAM" id="SSF90123">
    <property type="entry name" value="ABC transporter transmembrane region"/>
    <property type="match status" value="1"/>
</dbReference>
<keyword evidence="2 8" id="KW-0812">Transmembrane</keyword>
<dbReference type="InterPro" id="IPR027417">
    <property type="entry name" value="P-loop_NTPase"/>
</dbReference>
<evidence type="ECO:0000256" key="7">
    <source>
        <dbReference type="ARBA" id="ARBA00024725"/>
    </source>
</evidence>
<keyword evidence="12" id="KW-1185">Reference proteome</keyword>
<dbReference type="GO" id="GO:0090374">
    <property type="term" value="P:oligopeptide export from mitochondrion"/>
    <property type="evidence" value="ECO:0007669"/>
    <property type="project" value="TreeGrafter"/>
</dbReference>
<dbReference type="InterPro" id="IPR017871">
    <property type="entry name" value="ABC_transporter-like_CS"/>
</dbReference>
<evidence type="ECO:0000313" key="12">
    <source>
        <dbReference type="Proteomes" id="UP000553766"/>
    </source>
</evidence>